<evidence type="ECO:0000256" key="1">
    <source>
        <dbReference type="ARBA" id="ARBA00009505"/>
    </source>
</evidence>
<dbReference type="EMBL" id="JAAAHY010001542">
    <property type="protein sequence ID" value="KAF9948335.1"/>
    <property type="molecule type" value="Genomic_DNA"/>
</dbReference>
<evidence type="ECO:0000256" key="2">
    <source>
        <dbReference type="RuleBase" id="RU365003"/>
    </source>
</evidence>
<evidence type="ECO:0000313" key="4">
    <source>
        <dbReference type="Proteomes" id="UP000738359"/>
    </source>
</evidence>
<proteinExistence type="inferred from homology"/>
<gene>
    <name evidence="3" type="primary">PEX16</name>
    <name evidence="3" type="ORF">BGZ70_002267</name>
</gene>
<dbReference type="InterPro" id="IPR013919">
    <property type="entry name" value="Pex16"/>
</dbReference>
<dbReference type="GO" id="GO:0007031">
    <property type="term" value="P:peroxisome organization"/>
    <property type="evidence" value="ECO:0007669"/>
    <property type="project" value="UniProtKB-KW"/>
</dbReference>
<reference evidence="3" key="1">
    <citation type="journal article" date="2020" name="Fungal Divers.">
        <title>Resolving the Mortierellaceae phylogeny through synthesis of multi-gene phylogenetics and phylogenomics.</title>
        <authorList>
            <person name="Vandepol N."/>
            <person name="Liber J."/>
            <person name="Desiro A."/>
            <person name="Na H."/>
            <person name="Kennedy M."/>
            <person name="Barry K."/>
            <person name="Grigoriev I.V."/>
            <person name="Miller A.N."/>
            <person name="O'Donnell K."/>
            <person name="Stajich J.E."/>
            <person name="Bonito G."/>
        </authorList>
    </citation>
    <scope>NUCLEOTIDE SEQUENCE</scope>
    <source>
        <strain evidence="3">CK1249</strain>
    </source>
</reference>
<dbReference type="GO" id="GO:0005778">
    <property type="term" value="C:peroxisomal membrane"/>
    <property type="evidence" value="ECO:0007669"/>
    <property type="project" value="UniProtKB-SubCell"/>
</dbReference>
<keyword evidence="2" id="KW-0576">Peroxisome</keyword>
<comment type="caution">
    <text evidence="3">The sequence shown here is derived from an EMBL/GenBank/DDBJ whole genome shotgun (WGS) entry which is preliminary data.</text>
</comment>
<sequence>MDFLKKYESFIFKNATQISSIESTLRSLTYILPGRFDDADLASEALFSTLNLLGIYHDTILTKHVASLPITHRPTPSPLNRYTRDWQDSSLTYKRIATVLTIIQYTEVLIEMGVQKKWGQQYKWRVITALEALKAAGRLALLRQTNQRMIMHPIHTERDVDPSTLADLAEAELSVKESHWTGARTGNTRLQLSAVQKLSNGKTSGRSTSDVTDFLLSKVLTPDVVRKPKDLVGRLNGLGAAGEYLFILRPLIYVLAMRKYGQKSWYPWFLSLAIEVASRTSIKHYLKSRQGGGRGSGTPLEKDELKRRLWLLLYYVLRSPFYDQFTKERLHSFCESASKKPLISLVAGIVRDYQPLWESVYFYSECFLLMHRIDVRLWFRGNIINGLFYHSHFVTAAGS</sequence>
<organism evidence="3 4">
    <name type="scientific">Mortierella alpina</name>
    <name type="common">Oleaginous fungus</name>
    <name type="synonym">Mortierella renispora</name>
    <dbReference type="NCBI Taxonomy" id="64518"/>
    <lineage>
        <taxon>Eukaryota</taxon>
        <taxon>Fungi</taxon>
        <taxon>Fungi incertae sedis</taxon>
        <taxon>Mucoromycota</taxon>
        <taxon>Mortierellomycotina</taxon>
        <taxon>Mortierellomycetes</taxon>
        <taxon>Mortierellales</taxon>
        <taxon>Mortierellaceae</taxon>
        <taxon>Mortierella</taxon>
    </lineage>
</organism>
<evidence type="ECO:0000313" key="3">
    <source>
        <dbReference type="EMBL" id="KAF9948335.1"/>
    </source>
</evidence>
<dbReference type="OrthoDB" id="2021143at2759"/>
<name>A0A9P6IUZ3_MORAP</name>
<dbReference type="AlphaFoldDB" id="A0A9P6IUZ3"/>
<dbReference type="Pfam" id="PF08610">
    <property type="entry name" value="Pex16"/>
    <property type="match status" value="1"/>
</dbReference>
<dbReference type="PANTHER" id="PTHR13299">
    <property type="entry name" value="PEROXISOMAL MEMBRANE PROTEIN PEX16"/>
    <property type="match status" value="1"/>
</dbReference>
<keyword evidence="2" id="KW-0962">Peroxisome biogenesis</keyword>
<comment type="subcellular location">
    <subcellularLocation>
        <location evidence="2">Peroxisome membrane</location>
    </subcellularLocation>
</comment>
<accession>A0A9P6IUZ3</accession>
<keyword evidence="4" id="KW-1185">Reference proteome</keyword>
<protein>
    <recommendedName>
        <fullName evidence="2">Peroxisomal membrane protein PEX16</fullName>
    </recommendedName>
</protein>
<dbReference type="PANTHER" id="PTHR13299:SF0">
    <property type="entry name" value="PEROXISOMAL MEMBRANE PROTEIN PEX16"/>
    <property type="match status" value="1"/>
</dbReference>
<comment type="similarity">
    <text evidence="1 2">Belongs to the peroxin-16 family.</text>
</comment>
<dbReference type="Proteomes" id="UP000738359">
    <property type="component" value="Unassembled WGS sequence"/>
</dbReference>